<keyword evidence="3 5" id="KW-0863">Zinc-finger</keyword>
<keyword evidence="4 5" id="KW-0862">Zinc</keyword>
<comment type="subcellular location">
    <subcellularLocation>
        <location evidence="5">Cytoplasm</location>
    </subcellularLocation>
</comment>
<dbReference type="PANTHER" id="PTHR33823">
    <property type="entry name" value="RNA POLYMERASE-BINDING TRANSCRIPTION FACTOR DKSA-RELATED"/>
    <property type="match status" value="1"/>
</dbReference>
<sequence>MEREQLEYFRRLLEEKLAELLGEADKTLEEMTDQDDRFPDPTDRATVESDRNFELRIRDRERKLIRKIQKALERIEDGTYGICEECEEEIGFKRLEARPVTTLCIECKSKQEQEEKAKGL</sequence>
<evidence type="ECO:0000256" key="5">
    <source>
        <dbReference type="HAMAP-Rule" id="MF_00926"/>
    </source>
</evidence>
<dbReference type="Pfam" id="PF21157">
    <property type="entry name" value="DksA_N"/>
    <property type="match status" value="1"/>
</dbReference>
<dbReference type="HAMAP" id="MF_00926">
    <property type="entry name" value="DksA"/>
    <property type="match status" value="1"/>
</dbReference>
<feature type="binding site" evidence="5">
    <location>
        <position position="104"/>
    </location>
    <ligand>
        <name>Zn(2+)</name>
        <dbReference type="ChEBI" id="CHEBI:29105"/>
    </ligand>
</feature>
<name>A0A6N9TPY3_DISTH</name>
<keyword evidence="2 5" id="KW-0479">Metal-binding</keyword>
<keyword evidence="1 5" id="KW-0963">Cytoplasm</keyword>
<comment type="similarity">
    <text evidence="5">Belongs to the DksA family.</text>
</comment>
<keyword evidence="10" id="KW-1185">Reference proteome</keyword>
<dbReference type="PROSITE" id="PS51128">
    <property type="entry name" value="ZF_DKSA_2"/>
    <property type="match status" value="1"/>
</dbReference>
<proteinExistence type="inferred from homology"/>
<evidence type="ECO:0000256" key="4">
    <source>
        <dbReference type="ARBA" id="ARBA00022833"/>
    </source>
</evidence>
<dbReference type="SUPFAM" id="SSF57716">
    <property type="entry name" value="Glucocorticoid receptor-like (DNA-binding domain)"/>
    <property type="match status" value="1"/>
</dbReference>
<comment type="function">
    <text evidence="5">Transcription factor that acts by binding directly to the RNA polymerase (RNAP). Required for negative regulation of rRNA expression and positive regulation of several amino acid biosynthesis promoters.</text>
</comment>
<dbReference type="InterPro" id="IPR000962">
    <property type="entry name" value="Znf_DskA_TraR"/>
</dbReference>
<reference evidence="9 10" key="1">
    <citation type="submission" date="2020-02" db="EMBL/GenBank/DDBJ databases">
        <title>Comparative genomics of sulfur disproportionating microorganisms.</title>
        <authorList>
            <person name="Ward L.M."/>
            <person name="Bertran E."/>
            <person name="Johnston D.T."/>
        </authorList>
    </citation>
    <scope>NUCLEOTIDE SEQUENCE [LARGE SCALE GENOMIC DNA]</scope>
    <source>
        <strain evidence="9 10">DSM 100025</strain>
    </source>
</reference>
<dbReference type="InterPro" id="IPR048489">
    <property type="entry name" value="DksA_N"/>
</dbReference>
<feature type="domain" description="Zinc finger DksA/TraR C4-type" evidence="7">
    <location>
        <begin position="78"/>
        <end position="113"/>
    </location>
</feature>
<evidence type="ECO:0000259" key="8">
    <source>
        <dbReference type="Pfam" id="PF21157"/>
    </source>
</evidence>
<dbReference type="Pfam" id="PF01258">
    <property type="entry name" value="zf-dskA_traR"/>
    <property type="match status" value="1"/>
</dbReference>
<dbReference type="InterPro" id="IPR020458">
    <property type="entry name" value="Znf_DskA_TraR_CS"/>
</dbReference>
<feature type="binding site" evidence="5">
    <location>
        <position position="83"/>
    </location>
    <ligand>
        <name>Zn(2+)</name>
        <dbReference type="ChEBI" id="CHEBI:29105"/>
    </ligand>
</feature>
<evidence type="ECO:0000256" key="6">
    <source>
        <dbReference type="PROSITE-ProRule" id="PRU00510"/>
    </source>
</evidence>
<accession>A0A6N9TPY3</accession>
<dbReference type="EMBL" id="JAAGRR010000038">
    <property type="protein sequence ID" value="NDY42163.1"/>
    <property type="molecule type" value="Genomic_DNA"/>
</dbReference>
<dbReference type="Gene3D" id="1.20.120.910">
    <property type="entry name" value="DksA, coiled-coil domain"/>
    <property type="match status" value="1"/>
</dbReference>
<gene>
    <name evidence="5 9" type="primary">dksA</name>
    <name evidence="9" type="ORF">G3N55_04795</name>
</gene>
<dbReference type="Proteomes" id="UP000469346">
    <property type="component" value="Unassembled WGS sequence"/>
</dbReference>
<feature type="domain" description="DnaK suppressor protein DksA N-terminal" evidence="8">
    <location>
        <begin position="5"/>
        <end position="75"/>
    </location>
</feature>
<dbReference type="InterPro" id="IPR012784">
    <property type="entry name" value="DksA_RNA_pol-bd"/>
</dbReference>
<dbReference type="InterPro" id="IPR037187">
    <property type="entry name" value="DnaK_N"/>
</dbReference>
<dbReference type="RefSeq" id="WP_163298310.1">
    <property type="nucleotide sequence ID" value="NZ_JAAGRR010000038.1"/>
</dbReference>
<evidence type="ECO:0000256" key="1">
    <source>
        <dbReference type="ARBA" id="ARBA00022490"/>
    </source>
</evidence>
<evidence type="ECO:0000256" key="2">
    <source>
        <dbReference type="ARBA" id="ARBA00022723"/>
    </source>
</evidence>
<dbReference type="GO" id="GO:0010468">
    <property type="term" value="P:regulation of gene expression"/>
    <property type="evidence" value="ECO:0007669"/>
    <property type="project" value="UniProtKB-UniRule"/>
</dbReference>
<evidence type="ECO:0000256" key="3">
    <source>
        <dbReference type="ARBA" id="ARBA00022771"/>
    </source>
</evidence>
<comment type="caution">
    <text evidence="9">The sequence shown here is derived from an EMBL/GenBank/DDBJ whole genome shotgun (WGS) entry which is preliminary data.</text>
</comment>
<dbReference type="NCBIfam" id="TIGR02420">
    <property type="entry name" value="dksA"/>
    <property type="match status" value="1"/>
</dbReference>
<comment type="subunit">
    <text evidence="5">Interacts directly with the RNA polymerase.</text>
</comment>
<protein>
    <recommendedName>
        <fullName evidence="5">RNA polymerase-binding transcription factor DksA</fullName>
    </recommendedName>
</protein>
<dbReference type="PROSITE" id="PS01102">
    <property type="entry name" value="ZF_DKSA_1"/>
    <property type="match status" value="1"/>
</dbReference>
<organism evidence="9 10">
    <name type="scientific">Dissulfurirhabdus thermomarina</name>
    <dbReference type="NCBI Taxonomy" id="1765737"/>
    <lineage>
        <taxon>Bacteria</taxon>
        <taxon>Deltaproteobacteria</taxon>
        <taxon>Dissulfurirhabdaceae</taxon>
        <taxon>Dissulfurirhabdus</taxon>
    </lineage>
</organism>
<evidence type="ECO:0000313" key="9">
    <source>
        <dbReference type="EMBL" id="NDY42163.1"/>
    </source>
</evidence>
<feature type="binding site" evidence="5">
    <location>
        <position position="107"/>
    </location>
    <ligand>
        <name>Zn(2+)</name>
        <dbReference type="ChEBI" id="CHEBI:29105"/>
    </ligand>
</feature>
<dbReference type="GO" id="GO:0008270">
    <property type="term" value="F:zinc ion binding"/>
    <property type="evidence" value="ECO:0007669"/>
    <property type="project" value="UniProtKB-UniRule"/>
</dbReference>
<evidence type="ECO:0000313" key="10">
    <source>
        <dbReference type="Proteomes" id="UP000469346"/>
    </source>
</evidence>
<dbReference type="AlphaFoldDB" id="A0A6N9TPY3"/>
<dbReference type="PANTHER" id="PTHR33823:SF2">
    <property type="entry name" value="RNA POLYMERASE-BINDING TRANSCRIPTION FACTOR DKSA"/>
    <property type="match status" value="1"/>
</dbReference>
<dbReference type="SUPFAM" id="SSF109635">
    <property type="entry name" value="DnaK suppressor protein DksA, alpha-hairpin domain"/>
    <property type="match status" value="1"/>
</dbReference>
<feature type="binding site" evidence="5">
    <location>
        <position position="86"/>
    </location>
    <ligand>
        <name>Zn(2+)</name>
        <dbReference type="ChEBI" id="CHEBI:29105"/>
    </ligand>
</feature>
<dbReference type="GO" id="GO:0005737">
    <property type="term" value="C:cytoplasm"/>
    <property type="evidence" value="ECO:0007669"/>
    <property type="project" value="UniProtKB-SubCell"/>
</dbReference>
<evidence type="ECO:0000259" key="7">
    <source>
        <dbReference type="Pfam" id="PF01258"/>
    </source>
</evidence>
<feature type="zinc finger region" description="dksA C4-type" evidence="6">
    <location>
        <begin position="83"/>
        <end position="107"/>
    </location>
</feature>